<sequence precursor="true">MKNHKNRPLIPAITPLLNAPHSLMKWQLGALLPLGLALSTVTMAADPVSNTRAAEGKELTLPTVKVKASREKTPNVTKGYQAKSNSTAVKTDTALIDLPQSITVITQELIKDQNMQSIADTTRYVPGVGTAQGEGNRDNPIFRGNSSNADMYVDGIRDDVQYFRDLYNIERVDVLKGPNAMVFGRGGSGGLINRATKQANWSNLREMNFQIGSFDKYRGTGDVNQAINDNVAVRLTGMWENSRSYRDGFDAGRWGVNPTLTWQPSEQTKVSLGYEHYDDKRTADRGISSFGGRPVNTDVSTFFGDPERSPTSATVDSFKAVLDHDFGGGVSVRNSSRYASYDKFYQNIFPGAVNAAGNQVAISAYNNANQRENLFNQTDLTFSLNTGPLKHKFLTGMEFGRQENDNFRNTGYFTNVGANATSVNVSLADPRYRGAVAFRQSATDANNHGVTTIKAGYVQDQIDLTEHWKAIMGVRFDRFEVDFTNNRNGQNFTTNDNLVSPRGGLIYKPFDNFSLYSNYSIAYVPRAGDQLASLTLTNAALKPEEFRNYEVGAKWDIRPDLSATLALYQLDRLNALATDPNNPALSFLVDGQRTRGIELGLSGNITDAWKVMGGYAFQNGEITKSISSTALAGATLAQVPEHTFSLWNRYDITQQWGVGLGSIYRSKIFAATDNLVTLPGFLRFDAAVYFKATKNIQLQVNVENLFDKKYYANAHNNTNITPGSPIAVNAGISVKF</sequence>
<evidence type="ECO:0000256" key="2">
    <source>
        <dbReference type="ARBA" id="ARBA00009810"/>
    </source>
</evidence>
<evidence type="ECO:0000259" key="16">
    <source>
        <dbReference type="Pfam" id="PF00593"/>
    </source>
</evidence>
<keyword evidence="12 18" id="KW-0675">Receptor</keyword>
<evidence type="ECO:0000256" key="9">
    <source>
        <dbReference type="ARBA" id="ARBA00023065"/>
    </source>
</evidence>
<dbReference type="RefSeq" id="WP_006889638.1">
    <property type="nucleotide sequence ID" value="NZ_JH109152.1"/>
</dbReference>
<evidence type="ECO:0000256" key="10">
    <source>
        <dbReference type="ARBA" id="ARBA00023077"/>
    </source>
</evidence>
<name>G3IUX4_METTV</name>
<dbReference type="InterPro" id="IPR037066">
    <property type="entry name" value="Plug_dom_sf"/>
</dbReference>
<accession>G3IUX4</accession>
<keyword evidence="3 14" id="KW-0813">Transport</keyword>
<comment type="similarity">
    <text evidence="2 14 15">Belongs to the TonB-dependent receptor family.</text>
</comment>
<evidence type="ECO:0000259" key="17">
    <source>
        <dbReference type="Pfam" id="PF07715"/>
    </source>
</evidence>
<dbReference type="InterPro" id="IPR012910">
    <property type="entry name" value="Plug_dom"/>
</dbReference>
<dbReference type="InterPro" id="IPR036942">
    <property type="entry name" value="Beta-barrel_TonB_sf"/>
</dbReference>
<dbReference type="InterPro" id="IPR039426">
    <property type="entry name" value="TonB-dep_rcpt-like"/>
</dbReference>
<dbReference type="Proteomes" id="UP000004664">
    <property type="component" value="Unassembled WGS sequence"/>
</dbReference>
<dbReference type="EMBL" id="JH109152">
    <property type="protein sequence ID" value="EGW21659.1"/>
    <property type="molecule type" value="Genomic_DNA"/>
</dbReference>
<dbReference type="GO" id="GO:0015344">
    <property type="term" value="F:siderophore uptake transmembrane transporter activity"/>
    <property type="evidence" value="ECO:0007669"/>
    <property type="project" value="TreeGrafter"/>
</dbReference>
<keyword evidence="7" id="KW-0732">Signal</keyword>
<evidence type="ECO:0000256" key="15">
    <source>
        <dbReference type="RuleBase" id="RU003357"/>
    </source>
</evidence>
<evidence type="ECO:0000256" key="11">
    <source>
        <dbReference type="ARBA" id="ARBA00023136"/>
    </source>
</evidence>
<dbReference type="eggNOG" id="COG4774">
    <property type="taxonomic scope" value="Bacteria"/>
</dbReference>
<dbReference type="HOGENOM" id="CLU_008287_9_4_6"/>
<dbReference type="PANTHER" id="PTHR32552:SF68">
    <property type="entry name" value="FERRICHROME OUTER MEMBRANE TRANSPORTER_PHAGE RECEPTOR"/>
    <property type="match status" value="1"/>
</dbReference>
<evidence type="ECO:0000256" key="8">
    <source>
        <dbReference type="ARBA" id="ARBA00023004"/>
    </source>
</evidence>
<evidence type="ECO:0000256" key="1">
    <source>
        <dbReference type="ARBA" id="ARBA00004571"/>
    </source>
</evidence>
<dbReference type="Gene3D" id="2.170.130.10">
    <property type="entry name" value="TonB-dependent receptor, plug domain"/>
    <property type="match status" value="1"/>
</dbReference>
<keyword evidence="5" id="KW-0410">Iron transport</keyword>
<dbReference type="InterPro" id="IPR010105">
    <property type="entry name" value="TonB_sidphr_rcpt"/>
</dbReference>
<dbReference type="PROSITE" id="PS52016">
    <property type="entry name" value="TONB_DEPENDENT_REC_3"/>
    <property type="match status" value="1"/>
</dbReference>
<evidence type="ECO:0000256" key="3">
    <source>
        <dbReference type="ARBA" id="ARBA00022448"/>
    </source>
</evidence>
<protein>
    <submittedName>
        <fullName evidence="18">TonB-dependent siderophore receptor</fullName>
    </submittedName>
</protein>
<keyword evidence="9" id="KW-0406">Ion transport</keyword>
<evidence type="ECO:0000256" key="4">
    <source>
        <dbReference type="ARBA" id="ARBA00022452"/>
    </source>
</evidence>
<keyword evidence="19" id="KW-1185">Reference proteome</keyword>
<dbReference type="GO" id="GO:0015891">
    <property type="term" value="P:siderophore transport"/>
    <property type="evidence" value="ECO:0007669"/>
    <property type="project" value="InterPro"/>
</dbReference>
<keyword evidence="8" id="KW-0408">Iron</keyword>
<evidence type="ECO:0000313" key="19">
    <source>
        <dbReference type="Proteomes" id="UP000004664"/>
    </source>
</evidence>
<dbReference type="Pfam" id="PF00593">
    <property type="entry name" value="TonB_dep_Rec_b-barrel"/>
    <property type="match status" value="1"/>
</dbReference>
<evidence type="ECO:0000313" key="18">
    <source>
        <dbReference type="EMBL" id="EGW21659.1"/>
    </source>
</evidence>
<dbReference type="FunFam" id="2.170.130.10:FF:000001">
    <property type="entry name" value="Catecholate siderophore TonB-dependent receptor"/>
    <property type="match status" value="1"/>
</dbReference>
<dbReference type="PANTHER" id="PTHR32552">
    <property type="entry name" value="FERRICHROME IRON RECEPTOR-RELATED"/>
    <property type="match status" value="1"/>
</dbReference>
<evidence type="ECO:0000256" key="14">
    <source>
        <dbReference type="PROSITE-ProRule" id="PRU01360"/>
    </source>
</evidence>
<keyword evidence="13 14" id="KW-0998">Cell outer membrane</keyword>
<dbReference type="Pfam" id="PF07715">
    <property type="entry name" value="Plug"/>
    <property type="match status" value="1"/>
</dbReference>
<dbReference type="STRING" id="697282.Mettu_0428"/>
<organism evidence="18 19">
    <name type="scientific">Methylobacter tundripaludum (strain ATCC BAA-1195 / DSM 17260 / SV96)</name>
    <dbReference type="NCBI Taxonomy" id="697282"/>
    <lineage>
        <taxon>Bacteria</taxon>
        <taxon>Pseudomonadati</taxon>
        <taxon>Pseudomonadota</taxon>
        <taxon>Gammaproteobacteria</taxon>
        <taxon>Methylococcales</taxon>
        <taxon>Methylococcaceae</taxon>
        <taxon>Methylobacter</taxon>
    </lineage>
</organism>
<dbReference type="GO" id="GO:0009279">
    <property type="term" value="C:cell outer membrane"/>
    <property type="evidence" value="ECO:0007669"/>
    <property type="project" value="UniProtKB-SubCell"/>
</dbReference>
<evidence type="ECO:0000256" key="12">
    <source>
        <dbReference type="ARBA" id="ARBA00023170"/>
    </source>
</evidence>
<dbReference type="AlphaFoldDB" id="G3IUX4"/>
<keyword evidence="11 14" id="KW-0472">Membrane</keyword>
<dbReference type="Gene3D" id="2.40.170.20">
    <property type="entry name" value="TonB-dependent receptor, beta-barrel domain"/>
    <property type="match status" value="1"/>
</dbReference>
<evidence type="ECO:0000256" key="6">
    <source>
        <dbReference type="ARBA" id="ARBA00022692"/>
    </source>
</evidence>
<proteinExistence type="inferred from homology"/>
<evidence type="ECO:0000256" key="7">
    <source>
        <dbReference type="ARBA" id="ARBA00022729"/>
    </source>
</evidence>
<reference evidence="18 19" key="1">
    <citation type="submission" date="2011-06" db="EMBL/GenBank/DDBJ databases">
        <title>Genomic sequence of Methylobacter tundripaludum SV96.</title>
        <authorList>
            <consortium name="US DOE Joint Genome Institute"/>
            <person name="Lucas S."/>
            <person name="Han J."/>
            <person name="Lapidus A."/>
            <person name="Cheng J.-F."/>
            <person name="Goodwin L."/>
            <person name="Pitluck S."/>
            <person name="Held B."/>
            <person name="Detter J.C."/>
            <person name="Han C."/>
            <person name="Tapia R."/>
            <person name="Land M."/>
            <person name="Hauser L."/>
            <person name="Kyrpides N."/>
            <person name="Ivanova N."/>
            <person name="Ovchinnikova G."/>
            <person name="Pagani I."/>
            <person name="Klotz M.G."/>
            <person name="Dispirito A.A."/>
            <person name="Murrell J.C."/>
            <person name="Dunfield P."/>
            <person name="Kalyuzhnaya M.G."/>
            <person name="Svenning M."/>
            <person name="Trotsenko Y.A."/>
            <person name="Stein L.Y."/>
            <person name="Woyke T."/>
        </authorList>
    </citation>
    <scope>NUCLEOTIDE SEQUENCE [LARGE SCALE GENOMIC DNA]</scope>
    <source>
        <strain evidence="19">ATCC BAA-1195 / DSM 17260 / SV96</strain>
    </source>
</reference>
<dbReference type="CDD" id="cd01347">
    <property type="entry name" value="ligand_gated_channel"/>
    <property type="match status" value="1"/>
</dbReference>
<dbReference type="InterPro" id="IPR000531">
    <property type="entry name" value="Beta-barrel_TonB"/>
</dbReference>
<gene>
    <name evidence="18" type="ORF">Mettu_0428</name>
</gene>
<feature type="domain" description="TonB-dependent receptor-like beta-barrel" evidence="16">
    <location>
        <begin position="261"/>
        <end position="705"/>
    </location>
</feature>
<evidence type="ECO:0000256" key="5">
    <source>
        <dbReference type="ARBA" id="ARBA00022496"/>
    </source>
</evidence>
<dbReference type="GO" id="GO:0038023">
    <property type="term" value="F:signaling receptor activity"/>
    <property type="evidence" value="ECO:0007669"/>
    <property type="project" value="InterPro"/>
</dbReference>
<keyword evidence="10 15" id="KW-0798">TonB box</keyword>
<evidence type="ECO:0000256" key="13">
    <source>
        <dbReference type="ARBA" id="ARBA00023237"/>
    </source>
</evidence>
<comment type="subcellular location">
    <subcellularLocation>
        <location evidence="1 14">Cell outer membrane</location>
        <topology evidence="1 14">Multi-pass membrane protein</topology>
    </subcellularLocation>
</comment>
<dbReference type="SUPFAM" id="SSF56935">
    <property type="entry name" value="Porins"/>
    <property type="match status" value="1"/>
</dbReference>
<dbReference type="NCBIfam" id="TIGR01783">
    <property type="entry name" value="TonB-siderophor"/>
    <property type="match status" value="1"/>
</dbReference>
<keyword evidence="4 14" id="KW-1134">Transmembrane beta strand</keyword>
<feature type="domain" description="TonB-dependent receptor plug" evidence="17">
    <location>
        <begin position="96"/>
        <end position="190"/>
    </location>
</feature>
<keyword evidence="6 14" id="KW-0812">Transmembrane</keyword>